<organism evidence="3 4">
    <name type="scientific">Sclerotinia borealis (strain F-4128)</name>
    <dbReference type="NCBI Taxonomy" id="1432307"/>
    <lineage>
        <taxon>Eukaryota</taxon>
        <taxon>Fungi</taxon>
        <taxon>Dikarya</taxon>
        <taxon>Ascomycota</taxon>
        <taxon>Pezizomycotina</taxon>
        <taxon>Leotiomycetes</taxon>
        <taxon>Helotiales</taxon>
        <taxon>Sclerotiniaceae</taxon>
        <taxon>Sclerotinia</taxon>
    </lineage>
</organism>
<accession>W9CSS6</accession>
<comment type="caution">
    <text evidence="3">The sequence shown here is derived from an EMBL/GenBank/DDBJ whole genome shotgun (WGS) entry which is preliminary data.</text>
</comment>
<feature type="compositionally biased region" description="Basic and acidic residues" evidence="2">
    <location>
        <begin position="1"/>
        <end position="23"/>
    </location>
</feature>
<dbReference type="Proteomes" id="UP000019487">
    <property type="component" value="Unassembled WGS sequence"/>
</dbReference>
<evidence type="ECO:0000256" key="1">
    <source>
        <dbReference type="SAM" id="Coils"/>
    </source>
</evidence>
<protein>
    <submittedName>
        <fullName evidence="3">Uncharacterized protein</fullName>
    </submittedName>
</protein>
<evidence type="ECO:0000256" key="2">
    <source>
        <dbReference type="SAM" id="MobiDB-lite"/>
    </source>
</evidence>
<gene>
    <name evidence="3" type="ORF">SBOR_1965</name>
</gene>
<keyword evidence="1" id="KW-0175">Coiled coil</keyword>
<name>W9CSS6_SCLBF</name>
<evidence type="ECO:0000313" key="4">
    <source>
        <dbReference type="Proteomes" id="UP000019487"/>
    </source>
</evidence>
<reference evidence="3 4" key="1">
    <citation type="journal article" date="2014" name="Genome Announc.">
        <title>Draft genome sequence of Sclerotinia borealis, a psychrophilic plant pathogenic fungus.</title>
        <authorList>
            <person name="Mardanov A.V."/>
            <person name="Beletsky A.V."/>
            <person name="Kadnikov V.V."/>
            <person name="Ignatov A.N."/>
            <person name="Ravin N.V."/>
        </authorList>
    </citation>
    <scope>NUCLEOTIDE SEQUENCE [LARGE SCALE GENOMIC DNA]</scope>
    <source>
        <strain evidence="4">F-4157</strain>
    </source>
</reference>
<dbReference type="AlphaFoldDB" id="W9CSS6"/>
<dbReference type="EMBL" id="AYSA01000078">
    <property type="protein sequence ID" value="ESZ97649.1"/>
    <property type="molecule type" value="Genomic_DNA"/>
</dbReference>
<proteinExistence type="predicted"/>
<dbReference type="HOGENOM" id="CLU_826372_0_0_1"/>
<dbReference type="OrthoDB" id="3529418at2759"/>
<feature type="coiled-coil region" evidence="1">
    <location>
        <begin position="211"/>
        <end position="238"/>
    </location>
</feature>
<keyword evidence="4" id="KW-1185">Reference proteome</keyword>
<evidence type="ECO:0000313" key="3">
    <source>
        <dbReference type="EMBL" id="ESZ97649.1"/>
    </source>
</evidence>
<sequence length="362" mass="41510">MAEKHEFDVRILTRGSRSPDLERPSQALGIDDSPLLSPSPPPYSIQDEYFPVLSGDNSSISNSAYGVRNVPVKSYHISPPDQPFIYESSSSTPAIASLLIRILNPSPQVSRRGETVDVANLILRPKEPLLEDRIISRRNRGDFKSEFWEAPKEIIKLAEAQPAKTRRNSSRTFPADISTQPHLDEIYDEPYVYHASSVGSPAVRCQFSKSTRDLSRELEHAEIQLKALQSEIGGVERQYSLLSPLLLRTDKGDSNTEVWVRGKREEATYQILKKLEGQQLIMFRELEIVERRQKSIYEELKKRREAREPLEEPLKIMARQMNERNVGRRWLRGEIPWVDALDMGRGEPHTTNSTDMMRDEPY</sequence>
<feature type="region of interest" description="Disordered" evidence="2">
    <location>
        <begin position="1"/>
        <end position="41"/>
    </location>
</feature>